<dbReference type="GO" id="GO:0046872">
    <property type="term" value="F:metal ion binding"/>
    <property type="evidence" value="ECO:0007669"/>
    <property type="project" value="UniProtKB-KW"/>
</dbReference>
<feature type="domain" description="Metallo-beta-lactamase" evidence="7">
    <location>
        <begin position="47"/>
        <end position="273"/>
    </location>
</feature>
<evidence type="ECO:0000313" key="9">
    <source>
        <dbReference type="Proteomes" id="UP000295830"/>
    </source>
</evidence>
<dbReference type="CDD" id="cd07729">
    <property type="entry name" value="AHL_lactonase_MBL-fold"/>
    <property type="match status" value="1"/>
</dbReference>
<evidence type="ECO:0000256" key="1">
    <source>
        <dbReference type="ARBA" id="ARBA00001947"/>
    </source>
</evidence>
<dbReference type="GO" id="GO:0016787">
    <property type="term" value="F:hydrolase activity"/>
    <property type="evidence" value="ECO:0007669"/>
    <property type="project" value="UniProtKB-KW"/>
</dbReference>
<dbReference type="InterPro" id="IPR036866">
    <property type="entry name" value="RibonucZ/Hydroxyglut_hydro"/>
</dbReference>
<evidence type="ECO:0000256" key="3">
    <source>
        <dbReference type="ARBA" id="ARBA00022723"/>
    </source>
</evidence>
<evidence type="ECO:0000256" key="5">
    <source>
        <dbReference type="ARBA" id="ARBA00022833"/>
    </source>
</evidence>
<reference evidence="8 9" key="1">
    <citation type="submission" date="2019-03" db="EMBL/GenBank/DDBJ databases">
        <title>Genomic Encyclopedia of Type Strains, Phase IV (KMG-IV): sequencing the most valuable type-strain genomes for metagenomic binning, comparative biology and taxonomic classification.</title>
        <authorList>
            <person name="Goeker M."/>
        </authorList>
    </citation>
    <scope>NUCLEOTIDE SEQUENCE [LARGE SCALE GENOMIC DNA]</scope>
    <source>
        <strain evidence="8 9">DSM 15505</strain>
    </source>
</reference>
<dbReference type="Proteomes" id="UP000295830">
    <property type="component" value="Unassembled WGS sequence"/>
</dbReference>
<dbReference type="InterPro" id="IPR001279">
    <property type="entry name" value="Metallo-B-lactamas"/>
</dbReference>
<dbReference type="Gene3D" id="3.60.15.10">
    <property type="entry name" value="Ribonuclease Z/Hydroxyacylglutathione hydrolase-like"/>
    <property type="match status" value="1"/>
</dbReference>
<evidence type="ECO:0000259" key="7">
    <source>
        <dbReference type="SMART" id="SM00849"/>
    </source>
</evidence>
<dbReference type="AlphaFoldDB" id="A0A4R7K1W2"/>
<comment type="caution">
    <text evidence="8">The sequence shown here is derived from an EMBL/GenBank/DDBJ whole genome shotgun (WGS) entry which is preliminary data.</text>
</comment>
<comment type="cofactor">
    <cofactor evidence="1">
        <name>Zn(2+)</name>
        <dbReference type="ChEBI" id="CHEBI:29105"/>
    </cofactor>
</comment>
<proteinExistence type="inferred from homology"/>
<evidence type="ECO:0000313" key="8">
    <source>
        <dbReference type="EMBL" id="TDT43903.1"/>
    </source>
</evidence>
<evidence type="ECO:0000256" key="6">
    <source>
        <dbReference type="SAM" id="MobiDB-lite"/>
    </source>
</evidence>
<gene>
    <name evidence="8" type="ORF">DES49_0002</name>
</gene>
<name>A0A4R7K1W2_9GAMM</name>
<dbReference type="PANTHER" id="PTHR42978:SF7">
    <property type="entry name" value="METALLO-HYDROLASE RV2300C-RELATED"/>
    <property type="match status" value="1"/>
</dbReference>
<keyword evidence="9" id="KW-1185">Reference proteome</keyword>
<dbReference type="SMART" id="SM00849">
    <property type="entry name" value="Lactamase_B"/>
    <property type="match status" value="1"/>
</dbReference>
<organism evidence="8 9">
    <name type="scientific">Halospina denitrificans</name>
    <dbReference type="NCBI Taxonomy" id="332522"/>
    <lineage>
        <taxon>Bacteria</taxon>
        <taxon>Pseudomonadati</taxon>
        <taxon>Pseudomonadota</taxon>
        <taxon>Gammaproteobacteria</taxon>
        <taxon>Halospina</taxon>
    </lineage>
</organism>
<dbReference type="PANTHER" id="PTHR42978">
    <property type="entry name" value="QUORUM-QUENCHING LACTONASE YTNP-RELATED-RELATED"/>
    <property type="match status" value="1"/>
</dbReference>
<dbReference type="SUPFAM" id="SSF56281">
    <property type="entry name" value="Metallo-hydrolase/oxidoreductase"/>
    <property type="match status" value="1"/>
</dbReference>
<keyword evidence="5" id="KW-0862">Zinc</keyword>
<keyword evidence="3" id="KW-0479">Metal-binding</keyword>
<dbReference type="InterPro" id="IPR051013">
    <property type="entry name" value="MBL_superfamily_lactonases"/>
</dbReference>
<keyword evidence="4" id="KW-0378">Hydrolase</keyword>
<evidence type="ECO:0000256" key="4">
    <source>
        <dbReference type="ARBA" id="ARBA00022801"/>
    </source>
</evidence>
<dbReference type="RefSeq" id="WP_166645937.1">
    <property type="nucleotide sequence ID" value="NZ_SOAX01000001.1"/>
</dbReference>
<dbReference type="Pfam" id="PF00753">
    <property type="entry name" value="Lactamase_B"/>
    <property type="match status" value="1"/>
</dbReference>
<comment type="similarity">
    <text evidence="2">Belongs to the metallo-beta-lactamase superfamily.</text>
</comment>
<sequence length="303" mass="33606">MAEEHSPIGGLHVFSTGTGSIHTEHRYGTRLPQMWWVLFSRNWVEVPINVFVLEHPEGLILFDAGLDTAVLTNPTYVDSRIGRFFMRRLFRLTMRAEETLTNKLAGLGFDVADVRKVVVSHLHFDHVGGIAEVPQADLLVSRNEWAQLSGPHPERDFIFGEHVQRPGARWQVVDFEHTDDPLLAPFGGCHDVMNDGSLILLPTPGHTPGSISMLARIKGRAPVLLIGDLAYEAELLMKDQLPGTGNKAQLLDSYEKVRELKRHLPELVILPSHDIAAQEYLSSNPAQQGAPADHSTAARFSVG</sequence>
<accession>A0A4R7K1W2</accession>
<dbReference type="EMBL" id="SOAX01000001">
    <property type="protein sequence ID" value="TDT43903.1"/>
    <property type="molecule type" value="Genomic_DNA"/>
</dbReference>
<feature type="region of interest" description="Disordered" evidence="6">
    <location>
        <begin position="284"/>
        <end position="303"/>
    </location>
</feature>
<protein>
    <submittedName>
        <fullName evidence="8">Metallo-beta-lactamase superfamily protein</fullName>
    </submittedName>
</protein>
<evidence type="ECO:0000256" key="2">
    <source>
        <dbReference type="ARBA" id="ARBA00007749"/>
    </source>
</evidence>